<reference evidence="4" key="1">
    <citation type="submission" date="2020-11" db="EMBL/GenBank/DDBJ databases">
        <authorList>
            <person name="Tran Van P."/>
        </authorList>
    </citation>
    <scope>NUCLEOTIDE SEQUENCE</scope>
</reference>
<evidence type="ECO:0000313" key="5">
    <source>
        <dbReference type="Proteomes" id="UP000677054"/>
    </source>
</evidence>
<proteinExistence type="inferred from homology"/>
<keyword evidence="1" id="KW-0547">Nucleotide-binding</keyword>
<evidence type="ECO:0000256" key="1">
    <source>
        <dbReference type="RuleBase" id="RU004560"/>
    </source>
</evidence>
<dbReference type="Pfam" id="PF00041">
    <property type="entry name" value="fn3"/>
    <property type="match status" value="1"/>
</dbReference>
<dbReference type="Pfam" id="PF00735">
    <property type="entry name" value="Septin"/>
    <property type="match status" value="1"/>
</dbReference>
<protein>
    <recommendedName>
        <fullName evidence="3">Fibronectin type-III domain-containing protein</fullName>
    </recommendedName>
</protein>
<dbReference type="InterPro" id="IPR013783">
    <property type="entry name" value="Ig-like_fold"/>
</dbReference>
<dbReference type="InterPro" id="IPR036116">
    <property type="entry name" value="FN3_sf"/>
</dbReference>
<evidence type="ECO:0000256" key="2">
    <source>
        <dbReference type="SAM" id="MobiDB-lite"/>
    </source>
</evidence>
<feature type="region of interest" description="Disordered" evidence="2">
    <location>
        <begin position="709"/>
        <end position="745"/>
    </location>
</feature>
<dbReference type="SMART" id="SM00060">
    <property type="entry name" value="FN3"/>
    <property type="match status" value="1"/>
</dbReference>
<accession>A0A7R8XBA8</accession>
<evidence type="ECO:0000313" key="4">
    <source>
        <dbReference type="EMBL" id="CAD7244068.1"/>
    </source>
</evidence>
<dbReference type="InterPro" id="IPR027417">
    <property type="entry name" value="P-loop_NTPase"/>
</dbReference>
<dbReference type="EMBL" id="CAJPEV010000554">
    <property type="protein sequence ID" value="CAG0886418.1"/>
    <property type="molecule type" value="Genomic_DNA"/>
</dbReference>
<dbReference type="GO" id="GO:0005525">
    <property type="term" value="F:GTP binding"/>
    <property type="evidence" value="ECO:0007669"/>
    <property type="project" value="UniProtKB-KW"/>
</dbReference>
<gene>
    <name evidence="4" type="ORF">DSTB1V02_LOCUS3972</name>
</gene>
<organism evidence="4">
    <name type="scientific">Darwinula stevensoni</name>
    <dbReference type="NCBI Taxonomy" id="69355"/>
    <lineage>
        <taxon>Eukaryota</taxon>
        <taxon>Metazoa</taxon>
        <taxon>Ecdysozoa</taxon>
        <taxon>Arthropoda</taxon>
        <taxon>Crustacea</taxon>
        <taxon>Oligostraca</taxon>
        <taxon>Ostracoda</taxon>
        <taxon>Podocopa</taxon>
        <taxon>Podocopida</taxon>
        <taxon>Darwinulocopina</taxon>
        <taxon>Darwinuloidea</taxon>
        <taxon>Darwinulidae</taxon>
        <taxon>Darwinula</taxon>
    </lineage>
</organism>
<dbReference type="CDD" id="cd00882">
    <property type="entry name" value="Ras_like_GTPase"/>
    <property type="match status" value="1"/>
</dbReference>
<feature type="domain" description="Fibronectin type-III" evidence="3">
    <location>
        <begin position="111"/>
        <end position="205"/>
    </location>
</feature>
<dbReference type="AlphaFoldDB" id="A0A7R8XBA8"/>
<keyword evidence="1" id="KW-0342">GTP-binding</keyword>
<dbReference type="SUPFAM" id="SSF49265">
    <property type="entry name" value="Fibronectin type III"/>
    <property type="match status" value="1"/>
</dbReference>
<dbReference type="Gene3D" id="2.60.40.10">
    <property type="entry name" value="Immunoglobulins"/>
    <property type="match status" value="1"/>
</dbReference>
<feature type="compositionally biased region" description="Basic and acidic residues" evidence="2">
    <location>
        <begin position="726"/>
        <end position="745"/>
    </location>
</feature>
<dbReference type="OrthoDB" id="2386367at2759"/>
<keyword evidence="5" id="KW-1185">Reference proteome</keyword>
<dbReference type="CDD" id="cd00063">
    <property type="entry name" value="FN3"/>
    <property type="match status" value="1"/>
</dbReference>
<dbReference type="EMBL" id="LR900071">
    <property type="protein sequence ID" value="CAD7244068.1"/>
    <property type="molecule type" value="Genomic_DNA"/>
</dbReference>
<dbReference type="InterPro" id="IPR003961">
    <property type="entry name" value="FN3_dom"/>
</dbReference>
<dbReference type="PROSITE" id="PS50853">
    <property type="entry name" value="FN3"/>
    <property type="match status" value="1"/>
</dbReference>
<dbReference type="Proteomes" id="UP000677054">
    <property type="component" value="Unassembled WGS sequence"/>
</dbReference>
<dbReference type="PANTHER" id="PTHR32046">
    <property type="entry name" value="G DOMAIN-CONTAINING PROTEIN"/>
    <property type="match status" value="1"/>
</dbReference>
<sequence>MPYQKIGMTEICFFYKGITLADPFLDSLKNCLTGYQQAILPAPATSVYCREDQIQLMLEIQRLFLHYQKANGSMNVKFVAAEAAQLQQPYMIMLSQGRGEIPPQVFIPPAEPSNVRVQLSLDRKGIEVQWNKPTIGCDYIDKFLVWVKGWSDPTGQWKFGTSVASPPAIILGLIPGERYLFAVTASSRLGVGPPSRTISCDIPIISGINEPSISETSKELSLAQKMKKKWKLSGRIIQVPRKKVMEDKKRRLAKFEIGNRTLGSGPTKVLLLVGATGAGKRTLIDGIMNYVYGVKWEDDFRFKLIKDEAGDEEISQSHSQTKWITAYVLHKEKGFSLNYTLTIIDTPGFGDTAGIEEDHELMNQIRIFFSSKGNIGIDQLDGICFVVQSALVRLTSIQKYIFDSILSVFGNDVKNSFYVLATFSDNKTPPVLQAIKTAKIPYKEYFRFNNVALFIDTEEEDCELWKTYWEMGLGRLENMRQEHAALREHEADLEANKNFSYKVKFQKQLKVNLTVGEYVTNCLKCNSTCHYPCTVPNEDRKGDCDVVDFQTGKCMVCPLNCHWKEHFNNTYRFDITEEEVTKTSDDLKEKYTRATGKRQSAQGIVKQLINEFNQERAKVLELTTKAHRCLQRLDEIALKPNPLGVTEYIDLLIEAESRNASPGFSQRIKYLQDTRGKADLAAKLKGEFDPFHEYMREFEKEGFNISIFDPDADVNDVPEPLATSPEHGRPKEQMERETVELKNQI</sequence>
<dbReference type="InterPro" id="IPR030379">
    <property type="entry name" value="G_SEPTIN_dom"/>
</dbReference>
<dbReference type="SUPFAM" id="SSF52540">
    <property type="entry name" value="P-loop containing nucleoside triphosphate hydrolases"/>
    <property type="match status" value="1"/>
</dbReference>
<dbReference type="Gene3D" id="3.40.50.300">
    <property type="entry name" value="P-loop containing nucleotide triphosphate hydrolases"/>
    <property type="match status" value="1"/>
</dbReference>
<dbReference type="PANTHER" id="PTHR32046:SF14">
    <property type="match status" value="1"/>
</dbReference>
<evidence type="ECO:0000259" key="3">
    <source>
        <dbReference type="PROSITE" id="PS50853"/>
    </source>
</evidence>
<comment type="similarity">
    <text evidence="1">Belongs to the TRAFAC class TrmE-Era-EngA-EngB-Septin-like GTPase superfamily. Septin GTPase family.</text>
</comment>
<name>A0A7R8XBA8_9CRUS</name>